<gene>
    <name evidence="2" type="ORF">LSH36_365g02023</name>
</gene>
<evidence type="ECO:0000313" key="2">
    <source>
        <dbReference type="EMBL" id="KAK2151378.1"/>
    </source>
</evidence>
<feature type="region of interest" description="Disordered" evidence="1">
    <location>
        <begin position="131"/>
        <end position="165"/>
    </location>
</feature>
<feature type="region of interest" description="Disordered" evidence="1">
    <location>
        <begin position="178"/>
        <end position="227"/>
    </location>
</feature>
<protein>
    <submittedName>
        <fullName evidence="2">Uncharacterized protein</fullName>
    </submittedName>
</protein>
<reference evidence="2" key="1">
    <citation type="journal article" date="2023" name="Mol. Biol. Evol.">
        <title>Third-Generation Sequencing Reveals the Adaptive Role of the Epigenome in Three Deep-Sea Polychaetes.</title>
        <authorList>
            <person name="Perez M."/>
            <person name="Aroh O."/>
            <person name="Sun Y."/>
            <person name="Lan Y."/>
            <person name="Juniper S.K."/>
            <person name="Young C.R."/>
            <person name="Angers B."/>
            <person name="Qian P.Y."/>
        </authorList>
    </citation>
    <scope>NUCLEOTIDE SEQUENCE</scope>
    <source>
        <strain evidence="2">P08H-3</strain>
    </source>
</reference>
<feature type="compositionally biased region" description="Basic residues" evidence="1">
    <location>
        <begin position="218"/>
        <end position="227"/>
    </location>
</feature>
<evidence type="ECO:0000313" key="3">
    <source>
        <dbReference type="Proteomes" id="UP001208570"/>
    </source>
</evidence>
<evidence type="ECO:0000256" key="1">
    <source>
        <dbReference type="SAM" id="MobiDB-lite"/>
    </source>
</evidence>
<feature type="compositionally biased region" description="Basic and acidic residues" evidence="1">
    <location>
        <begin position="16"/>
        <end position="26"/>
    </location>
</feature>
<dbReference type="Proteomes" id="UP001208570">
    <property type="component" value="Unassembled WGS sequence"/>
</dbReference>
<name>A0AAD9JEY3_9ANNE</name>
<keyword evidence="3" id="KW-1185">Reference proteome</keyword>
<feature type="region of interest" description="Disordered" evidence="1">
    <location>
        <begin position="1"/>
        <end position="26"/>
    </location>
</feature>
<feature type="compositionally biased region" description="Basic and acidic residues" evidence="1">
    <location>
        <begin position="149"/>
        <end position="165"/>
    </location>
</feature>
<dbReference type="AlphaFoldDB" id="A0AAD9JEY3"/>
<dbReference type="EMBL" id="JAODUP010000365">
    <property type="protein sequence ID" value="KAK2151378.1"/>
    <property type="molecule type" value="Genomic_DNA"/>
</dbReference>
<feature type="compositionally biased region" description="Basic and acidic residues" evidence="1">
    <location>
        <begin position="199"/>
        <end position="217"/>
    </location>
</feature>
<accession>A0AAD9JEY3</accession>
<sequence length="227" mass="25420">MCPERSEITPGSGQRLETRKSLSNRDRSWRVSQQSAILSRDHRTGSSWILMSRSGYWGSVGVYSGGGYRRLAVVCFWISKNGTAPVEYGKMAATSRSISRCFSRQNNIAPKSLRLSLSIRSVFSYRLATRGHSPSLPGSIRSQSGRNMPRTDERGRREPNGRETRSWGAVCVEAIGTQPNGAGTARRRAEKCRILSAEMSRKKPSGAEKSRKVPSRAEKKRRQQYHL</sequence>
<organism evidence="2 3">
    <name type="scientific">Paralvinella palmiformis</name>
    <dbReference type="NCBI Taxonomy" id="53620"/>
    <lineage>
        <taxon>Eukaryota</taxon>
        <taxon>Metazoa</taxon>
        <taxon>Spiralia</taxon>
        <taxon>Lophotrochozoa</taxon>
        <taxon>Annelida</taxon>
        <taxon>Polychaeta</taxon>
        <taxon>Sedentaria</taxon>
        <taxon>Canalipalpata</taxon>
        <taxon>Terebellida</taxon>
        <taxon>Terebelliformia</taxon>
        <taxon>Alvinellidae</taxon>
        <taxon>Paralvinella</taxon>
    </lineage>
</organism>
<comment type="caution">
    <text evidence="2">The sequence shown here is derived from an EMBL/GenBank/DDBJ whole genome shotgun (WGS) entry which is preliminary data.</text>
</comment>
<proteinExistence type="predicted"/>